<dbReference type="HAMAP" id="MF_00386">
    <property type="entry name" value="UPF0161_YidD"/>
    <property type="match status" value="1"/>
</dbReference>
<dbReference type="NCBIfam" id="TIGR00278">
    <property type="entry name" value="membrane protein insertion efficiency factor YidD"/>
    <property type="match status" value="1"/>
</dbReference>
<comment type="subcellular location">
    <subcellularLocation>
        <location evidence="1">Cell membrane</location>
        <topology evidence="1">Peripheral membrane protein</topology>
        <orientation evidence="1">Cytoplasmic side</orientation>
    </subcellularLocation>
</comment>
<evidence type="ECO:0000256" key="1">
    <source>
        <dbReference type="HAMAP-Rule" id="MF_00386"/>
    </source>
</evidence>
<dbReference type="Pfam" id="PF01809">
    <property type="entry name" value="YidD"/>
    <property type="match status" value="1"/>
</dbReference>
<comment type="similarity">
    <text evidence="1">Belongs to the UPF0161 family.</text>
</comment>
<proteinExistence type="inferred from homology"/>
<dbReference type="PANTHER" id="PTHR33383:SF1">
    <property type="entry name" value="MEMBRANE PROTEIN INSERTION EFFICIENCY FACTOR-RELATED"/>
    <property type="match status" value="1"/>
</dbReference>
<keyword evidence="3" id="KW-1185">Reference proteome</keyword>
<dbReference type="Proteomes" id="UP001465331">
    <property type="component" value="Unassembled WGS sequence"/>
</dbReference>
<evidence type="ECO:0000313" key="3">
    <source>
        <dbReference type="Proteomes" id="UP001465331"/>
    </source>
</evidence>
<comment type="caution">
    <text evidence="2">The sequence shown here is derived from an EMBL/GenBank/DDBJ whole genome shotgun (WGS) entry which is preliminary data.</text>
</comment>
<evidence type="ECO:0000313" key="2">
    <source>
        <dbReference type="EMBL" id="MES0874968.1"/>
    </source>
</evidence>
<sequence>MDSHRGLVTSLLTALIRGYQRLLSPLFGPRCRFYPSCSQYALEAIQRFGPWRGIWLAVRRLARCHPLQPGGYDPLPEERGGIACSHDDHRHA</sequence>
<reference evidence="2 3" key="1">
    <citation type="submission" date="2024-06" db="EMBL/GenBank/DDBJ databases">
        <authorList>
            <person name="Li Z."/>
            <person name="Jiang Y."/>
        </authorList>
    </citation>
    <scope>NUCLEOTIDE SEQUENCE [LARGE SCALE GENOMIC DNA]</scope>
    <source>
        <strain evidence="2 3">HSW-8</strain>
    </source>
</reference>
<keyword evidence="1" id="KW-1003">Cell membrane</keyword>
<dbReference type="SMART" id="SM01234">
    <property type="entry name" value="Haemolytic"/>
    <property type="match status" value="1"/>
</dbReference>
<gene>
    <name evidence="2" type="primary">yidD</name>
    <name evidence="2" type="ORF">ABSH63_13265</name>
</gene>
<keyword evidence="1" id="KW-0472">Membrane</keyword>
<organism evidence="2 3">
    <name type="scientific">Sinimarinibacterium thermocellulolyticum</name>
    <dbReference type="NCBI Taxonomy" id="3170016"/>
    <lineage>
        <taxon>Bacteria</taxon>
        <taxon>Pseudomonadati</taxon>
        <taxon>Pseudomonadota</taxon>
        <taxon>Gammaproteobacteria</taxon>
        <taxon>Nevskiales</taxon>
        <taxon>Nevskiaceae</taxon>
        <taxon>Sinimarinibacterium</taxon>
    </lineage>
</organism>
<protein>
    <recommendedName>
        <fullName evidence="1">Putative membrane protein insertion efficiency factor</fullName>
    </recommendedName>
</protein>
<dbReference type="PANTHER" id="PTHR33383">
    <property type="entry name" value="MEMBRANE PROTEIN INSERTION EFFICIENCY FACTOR-RELATED"/>
    <property type="match status" value="1"/>
</dbReference>
<accession>A0ABV2ACU2</accession>
<name>A0ABV2ACU2_9GAMM</name>
<dbReference type="RefSeq" id="WP_352890351.1">
    <property type="nucleotide sequence ID" value="NZ_JBEPIJ010000018.1"/>
</dbReference>
<dbReference type="EMBL" id="JBEPIJ010000018">
    <property type="protein sequence ID" value="MES0874968.1"/>
    <property type="molecule type" value="Genomic_DNA"/>
</dbReference>
<dbReference type="InterPro" id="IPR002696">
    <property type="entry name" value="Membr_insert_effic_factor_YidD"/>
</dbReference>
<comment type="function">
    <text evidence="1">Could be involved in insertion of integral membrane proteins into the membrane.</text>
</comment>